<dbReference type="STRING" id="512565.AMIS_31970"/>
<evidence type="ECO:0000313" key="1">
    <source>
        <dbReference type="EMBL" id="BAL88417.1"/>
    </source>
</evidence>
<gene>
    <name evidence="1" type="ordered locus">AMIS_31970</name>
</gene>
<dbReference type="Proteomes" id="UP000007882">
    <property type="component" value="Chromosome"/>
</dbReference>
<dbReference type="KEGG" id="ams:AMIS_31970"/>
<dbReference type="EMBL" id="AP012319">
    <property type="protein sequence ID" value="BAL88417.1"/>
    <property type="molecule type" value="Genomic_DNA"/>
</dbReference>
<organism evidence="1 2">
    <name type="scientific">Actinoplanes missouriensis (strain ATCC 14538 / DSM 43046 / CBS 188.64 / JCM 3121 / NBRC 102363 / NCIMB 12654 / NRRL B-3342 / UNCC 431)</name>
    <dbReference type="NCBI Taxonomy" id="512565"/>
    <lineage>
        <taxon>Bacteria</taxon>
        <taxon>Bacillati</taxon>
        <taxon>Actinomycetota</taxon>
        <taxon>Actinomycetes</taxon>
        <taxon>Micromonosporales</taxon>
        <taxon>Micromonosporaceae</taxon>
        <taxon>Actinoplanes</taxon>
    </lineage>
</organism>
<evidence type="ECO:0000313" key="2">
    <source>
        <dbReference type="Proteomes" id="UP000007882"/>
    </source>
</evidence>
<keyword evidence="2" id="KW-1185">Reference proteome</keyword>
<sequence>MVCPSRRWLDMQFPTAWRRAGPRCRDPRPWFSVRGGAMICAVLIRLVRRRFVVGSRGLGHRSGERRSAVLGLSQLAQTPGMALCETPRAVPLMLPPELLGSRRVIAAQRPAPQMPGGKQ</sequence>
<proteinExistence type="predicted"/>
<dbReference type="HOGENOM" id="CLU_2056318_0_0_11"/>
<reference evidence="1 2" key="1">
    <citation type="submission" date="2012-02" db="EMBL/GenBank/DDBJ databases">
        <title>Complete genome sequence of Actinoplanes missouriensis 431 (= NBRC 102363).</title>
        <authorList>
            <person name="Ohnishi Y."/>
            <person name="Ishikawa J."/>
            <person name="Sekine M."/>
            <person name="Hosoyama A."/>
            <person name="Harada T."/>
            <person name="Narita H."/>
            <person name="Hata T."/>
            <person name="Konno Y."/>
            <person name="Tutikane K."/>
            <person name="Fujita N."/>
            <person name="Horinouchi S."/>
            <person name="Hayakawa M."/>
        </authorList>
    </citation>
    <scope>NUCLEOTIDE SEQUENCE [LARGE SCALE GENOMIC DNA]</scope>
    <source>
        <strain evidence="2">ATCC 14538 / DSM 43046 / CBS 188.64 / JCM 3121 / NBRC 102363 / NCIMB 12654 / NRRL B-3342 / UNCC 431</strain>
    </source>
</reference>
<name>I0H5Y0_ACTM4</name>
<dbReference type="AlphaFoldDB" id="I0H5Y0"/>
<accession>I0H5Y0</accession>
<protein>
    <submittedName>
        <fullName evidence="1">Uncharacterized protein</fullName>
    </submittedName>
</protein>